<gene>
    <name evidence="2" type="ORF">CCUR1050_LOCUS2791</name>
</gene>
<dbReference type="EMBL" id="HBEZ01004991">
    <property type="protein sequence ID" value="CAD8625114.1"/>
    <property type="molecule type" value="Transcribed_RNA"/>
</dbReference>
<dbReference type="Pfam" id="PF07856">
    <property type="entry name" value="Orai-1"/>
    <property type="match status" value="1"/>
</dbReference>
<feature type="transmembrane region" description="Helical" evidence="1">
    <location>
        <begin position="118"/>
        <end position="141"/>
    </location>
</feature>
<dbReference type="AlphaFoldDB" id="A0A7S0QDX3"/>
<feature type="transmembrane region" description="Helical" evidence="1">
    <location>
        <begin position="147"/>
        <end position="165"/>
    </location>
</feature>
<keyword evidence="1" id="KW-0472">Membrane</keyword>
<reference evidence="2" key="1">
    <citation type="submission" date="2021-01" db="EMBL/GenBank/DDBJ databases">
        <authorList>
            <person name="Corre E."/>
            <person name="Pelletier E."/>
            <person name="Niang G."/>
            <person name="Scheremetjew M."/>
            <person name="Finn R."/>
            <person name="Kale V."/>
            <person name="Holt S."/>
            <person name="Cochrane G."/>
            <person name="Meng A."/>
            <person name="Brown T."/>
            <person name="Cohen L."/>
        </authorList>
    </citation>
    <scope>NUCLEOTIDE SEQUENCE</scope>
    <source>
        <strain evidence="2">CCAP979/52</strain>
    </source>
</reference>
<name>A0A7S0QDX3_9CRYP</name>
<keyword evidence="1" id="KW-1133">Transmembrane helix</keyword>
<accession>A0A7S0QDX3</accession>
<keyword evidence="1" id="KW-0812">Transmembrane</keyword>
<evidence type="ECO:0000313" key="2">
    <source>
        <dbReference type="EMBL" id="CAD8625114.1"/>
    </source>
</evidence>
<feature type="transmembrane region" description="Helical" evidence="1">
    <location>
        <begin position="38"/>
        <end position="67"/>
    </location>
</feature>
<proteinExistence type="predicted"/>
<sequence length="195" mass="22193">MLQTIAQVSGYMVYTEITCYVNMNVPDPSEFEVDHALLMIWGLFNVFGILLHLFLMVIATMLFIAVLQVSAHEGPEGVGLLHENDYYSKTGNPDGVVMTEEQFLSIWDDRYEVWFRRLILLFSWGTAMFFATLIPTAHVRYFMNSTAAWIQCGALFMALVLWARIHNSIVPSLLHCRPGFQRTSSRAASPSDIMD</sequence>
<organism evidence="2">
    <name type="scientific">Cryptomonas curvata</name>
    <dbReference type="NCBI Taxonomy" id="233186"/>
    <lineage>
        <taxon>Eukaryota</taxon>
        <taxon>Cryptophyceae</taxon>
        <taxon>Cryptomonadales</taxon>
        <taxon>Cryptomonadaceae</taxon>
        <taxon>Cryptomonas</taxon>
    </lineage>
</organism>
<evidence type="ECO:0000256" key="1">
    <source>
        <dbReference type="SAM" id="Phobius"/>
    </source>
</evidence>
<protein>
    <submittedName>
        <fullName evidence="2">Uncharacterized protein</fullName>
    </submittedName>
</protein>
<dbReference type="InterPro" id="IPR012446">
    <property type="entry name" value="CRAC_channel"/>
</dbReference>